<reference evidence="1 2" key="1">
    <citation type="journal article" date="2018" name="Evol. Lett.">
        <title>Horizontal gene cluster transfer increased hallucinogenic mushroom diversity.</title>
        <authorList>
            <person name="Reynolds H.T."/>
            <person name="Vijayakumar V."/>
            <person name="Gluck-Thaler E."/>
            <person name="Korotkin H.B."/>
            <person name="Matheny P.B."/>
            <person name="Slot J.C."/>
        </authorList>
    </citation>
    <scope>NUCLEOTIDE SEQUENCE [LARGE SCALE GENOMIC DNA]</scope>
    <source>
        <strain evidence="1 2">2631</strain>
    </source>
</reference>
<name>A0A409X2U2_PSICY</name>
<sequence length="92" mass="10102">MFLFTVVQSIKSHMAMKEAKMAMKEAKMTMEGEKMTKKKAKITLLQLMIRDVICAANIVTSVMFLAAPVSPVIIVTAIKVRVELNALLAGGF</sequence>
<dbReference type="AlphaFoldDB" id="A0A409X2U2"/>
<dbReference type="Proteomes" id="UP000283269">
    <property type="component" value="Unassembled WGS sequence"/>
</dbReference>
<gene>
    <name evidence="1" type="ORF">CVT25_010286</name>
</gene>
<accession>A0A409X2U2</accession>
<evidence type="ECO:0000313" key="1">
    <source>
        <dbReference type="EMBL" id="PPQ85064.1"/>
    </source>
</evidence>
<evidence type="ECO:0000313" key="2">
    <source>
        <dbReference type="Proteomes" id="UP000283269"/>
    </source>
</evidence>
<dbReference type="InParanoid" id="A0A409X2U2"/>
<proteinExistence type="predicted"/>
<dbReference type="EMBL" id="NHYD01002766">
    <property type="protein sequence ID" value="PPQ85064.1"/>
    <property type="molecule type" value="Genomic_DNA"/>
</dbReference>
<keyword evidence="2" id="KW-1185">Reference proteome</keyword>
<comment type="caution">
    <text evidence="1">The sequence shown here is derived from an EMBL/GenBank/DDBJ whole genome shotgun (WGS) entry which is preliminary data.</text>
</comment>
<protein>
    <submittedName>
        <fullName evidence="1">Uncharacterized protein</fullName>
    </submittedName>
</protein>
<organism evidence="1 2">
    <name type="scientific">Psilocybe cyanescens</name>
    <dbReference type="NCBI Taxonomy" id="93625"/>
    <lineage>
        <taxon>Eukaryota</taxon>
        <taxon>Fungi</taxon>
        <taxon>Dikarya</taxon>
        <taxon>Basidiomycota</taxon>
        <taxon>Agaricomycotina</taxon>
        <taxon>Agaricomycetes</taxon>
        <taxon>Agaricomycetidae</taxon>
        <taxon>Agaricales</taxon>
        <taxon>Agaricineae</taxon>
        <taxon>Strophariaceae</taxon>
        <taxon>Psilocybe</taxon>
    </lineage>
</organism>